<organism evidence="2 3">
    <name type="scientific">Aquarana catesbeiana</name>
    <name type="common">American bullfrog</name>
    <name type="synonym">Rana catesbeiana</name>
    <dbReference type="NCBI Taxonomy" id="8400"/>
    <lineage>
        <taxon>Eukaryota</taxon>
        <taxon>Metazoa</taxon>
        <taxon>Chordata</taxon>
        <taxon>Craniata</taxon>
        <taxon>Vertebrata</taxon>
        <taxon>Euteleostomi</taxon>
        <taxon>Amphibia</taxon>
        <taxon>Batrachia</taxon>
        <taxon>Anura</taxon>
        <taxon>Neobatrachia</taxon>
        <taxon>Ranoidea</taxon>
        <taxon>Ranidae</taxon>
        <taxon>Aquarana</taxon>
    </lineage>
</organism>
<name>A0A2G9RWH1_AQUCT</name>
<accession>A0A2G9RWH1</accession>
<dbReference type="PANTHER" id="PTHR12894:SF49">
    <property type="entry name" value="VAM6_VPS39-LIKE PROTEIN"/>
    <property type="match status" value="1"/>
</dbReference>
<dbReference type="Proteomes" id="UP000228934">
    <property type="component" value="Unassembled WGS sequence"/>
</dbReference>
<evidence type="ECO:0000313" key="3">
    <source>
        <dbReference type="Proteomes" id="UP000228934"/>
    </source>
</evidence>
<protein>
    <recommendedName>
        <fullName evidence="1">CNH domain-containing protein</fullName>
    </recommendedName>
</protein>
<dbReference type="GO" id="GO:0016020">
    <property type="term" value="C:membrane"/>
    <property type="evidence" value="ECO:0007669"/>
    <property type="project" value="TreeGrafter"/>
</dbReference>
<reference evidence="3" key="1">
    <citation type="journal article" date="2017" name="Nat. Commun.">
        <title>The North American bullfrog draft genome provides insight into hormonal regulation of long noncoding RNA.</title>
        <authorList>
            <person name="Hammond S.A."/>
            <person name="Warren R.L."/>
            <person name="Vandervalk B.P."/>
            <person name="Kucuk E."/>
            <person name="Khan H."/>
            <person name="Gibb E.A."/>
            <person name="Pandoh P."/>
            <person name="Kirk H."/>
            <person name="Zhao Y."/>
            <person name="Jones M."/>
            <person name="Mungall A.J."/>
            <person name="Coope R."/>
            <person name="Pleasance S."/>
            <person name="Moore R.A."/>
            <person name="Holt R.A."/>
            <person name="Round J.M."/>
            <person name="Ohora S."/>
            <person name="Walle B.V."/>
            <person name="Veldhoen N."/>
            <person name="Helbing C.C."/>
            <person name="Birol I."/>
        </authorList>
    </citation>
    <scope>NUCLEOTIDE SEQUENCE [LARGE SCALE GENOMIC DNA]</scope>
</reference>
<dbReference type="EMBL" id="KV932205">
    <property type="protein sequence ID" value="PIO32276.1"/>
    <property type="molecule type" value="Genomic_DNA"/>
</dbReference>
<feature type="domain" description="CNH" evidence="1">
    <location>
        <begin position="2"/>
        <end position="93"/>
    </location>
</feature>
<evidence type="ECO:0000259" key="1">
    <source>
        <dbReference type="Pfam" id="PF00780"/>
    </source>
</evidence>
<dbReference type="GO" id="GO:0006914">
    <property type="term" value="P:autophagy"/>
    <property type="evidence" value="ECO:0007669"/>
    <property type="project" value="TreeGrafter"/>
</dbReference>
<dbReference type="GO" id="GO:0034058">
    <property type="term" value="P:endosomal vesicle fusion"/>
    <property type="evidence" value="ECO:0007669"/>
    <property type="project" value="TreeGrafter"/>
</dbReference>
<dbReference type="AlphaFoldDB" id="A0A2G9RWH1"/>
<dbReference type="Pfam" id="PF00780">
    <property type="entry name" value="CNH"/>
    <property type="match status" value="1"/>
</dbReference>
<proteinExistence type="predicted"/>
<dbReference type="OrthoDB" id="5325112at2759"/>
<dbReference type="InterPro" id="IPR001180">
    <property type="entry name" value="CNH_dom"/>
</dbReference>
<feature type="non-terminal residue" evidence="2">
    <location>
        <position position="1"/>
    </location>
</feature>
<dbReference type="GO" id="GO:0005737">
    <property type="term" value="C:cytoplasm"/>
    <property type="evidence" value="ECO:0007669"/>
    <property type="project" value="TreeGrafter"/>
</dbReference>
<keyword evidence="3" id="KW-1185">Reference proteome</keyword>
<dbReference type="PANTHER" id="PTHR12894">
    <property type="entry name" value="CNH DOMAIN CONTAINING"/>
    <property type="match status" value="1"/>
</dbReference>
<gene>
    <name evidence="2" type="ORF">AB205_0083280</name>
</gene>
<dbReference type="InterPro" id="IPR032914">
    <property type="entry name" value="Vam6/VPS39/TRAP1"/>
</dbReference>
<sequence length="233" mass="25969">GDFSVPDVPKSMAWCENSICVGFKRDYYLIRVDGKGSIKELFPTGKQLEPLAVPLGDGKVAVGQDDLTVVLNEEGTCTPKCALNWTDIPMAMGFLLFSSGDLGRKSVFQKNKLSSRCISLQGLDKPFYTNGPNMVYVASNHFVWRLVPVSIATQIQQLLQDKQFELALQLAKMKDDANGEKRQQIHHIQNLYAFNLFCQKRFDDSMQVFAKLGTVSSNKLGQVQDALSLRKLG</sequence>
<evidence type="ECO:0000313" key="2">
    <source>
        <dbReference type="EMBL" id="PIO32276.1"/>
    </source>
</evidence>